<dbReference type="PIRSF" id="PIRSF015894">
    <property type="entry name" value="Skb1_MeTrfase"/>
    <property type="match status" value="1"/>
</dbReference>
<evidence type="ECO:0000256" key="1">
    <source>
        <dbReference type="ARBA" id="ARBA00022603"/>
    </source>
</evidence>
<feature type="compositionally biased region" description="Low complexity" evidence="7">
    <location>
        <begin position="285"/>
        <end position="313"/>
    </location>
</feature>
<name>A0A2V0PBI1_9CHLO</name>
<keyword evidence="12" id="KW-1185">Reference proteome</keyword>
<dbReference type="Pfam" id="PF17285">
    <property type="entry name" value="PRMT5_TIM"/>
    <property type="match status" value="1"/>
</dbReference>
<dbReference type="InterPro" id="IPR035247">
    <property type="entry name" value="PRMT5_TIM"/>
</dbReference>
<dbReference type="Gene3D" id="3.40.50.150">
    <property type="entry name" value="Vaccinia Virus protein VP39"/>
    <property type="match status" value="2"/>
</dbReference>
<feature type="domain" description="PRMT5 arginine-N-methyltransferase" evidence="8">
    <location>
        <begin position="395"/>
        <end position="476"/>
    </location>
</feature>
<dbReference type="CDD" id="cd02440">
    <property type="entry name" value="AdoMet_MTases"/>
    <property type="match status" value="1"/>
</dbReference>
<evidence type="ECO:0000313" key="12">
    <source>
        <dbReference type="Proteomes" id="UP000247498"/>
    </source>
</evidence>
<dbReference type="InterPro" id="IPR035248">
    <property type="entry name" value="PRMT5_C"/>
</dbReference>
<dbReference type="InterPro" id="IPR007857">
    <property type="entry name" value="Arg_MeTrfase_PRMT5"/>
</dbReference>
<evidence type="ECO:0000256" key="4">
    <source>
        <dbReference type="PIRNR" id="PIRNR015894"/>
    </source>
</evidence>
<evidence type="ECO:0000256" key="7">
    <source>
        <dbReference type="SAM" id="MobiDB-lite"/>
    </source>
</evidence>
<keyword evidence="1 4" id="KW-0489">Methyltransferase</keyword>
<keyword evidence="2 4" id="KW-0808">Transferase</keyword>
<dbReference type="InterPro" id="IPR035075">
    <property type="entry name" value="PRMT5"/>
</dbReference>
<organism evidence="11 12">
    <name type="scientific">Raphidocelis subcapitata</name>
    <dbReference type="NCBI Taxonomy" id="307507"/>
    <lineage>
        <taxon>Eukaryota</taxon>
        <taxon>Viridiplantae</taxon>
        <taxon>Chlorophyta</taxon>
        <taxon>core chlorophytes</taxon>
        <taxon>Chlorophyceae</taxon>
        <taxon>CS clade</taxon>
        <taxon>Sphaeropleales</taxon>
        <taxon>Selenastraceae</taxon>
        <taxon>Raphidocelis</taxon>
    </lineage>
</organism>
<dbReference type="Proteomes" id="UP000247498">
    <property type="component" value="Unassembled WGS sequence"/>
</dbReference>
<dbReference type="GO" id="GO:0032259">
    <property type="term" value="P:methylation"/>
    <property type="evidence" value="ECO:0007669"/>
    <property type="project" value="UniProtKB-KW"/>
</dbReference>
<dbReference type="PROSITE" id="PS51678">
    <property type="entry name" value="SAM_MT_PRMT"/>
    <property type="match status" value="1"/>
</dbReference>
<dbReference type="PANTHER" id="PTHR10738">
    <property type="entry name" value="PROTEIN ARGININE N-METHYLTRANSFERASE 5"/>
    <property type="match status" value="1"/>
</dbReference>
<evidence type="ECO:0000259" key="8">
    <source>
        <dbReference type="Pfam" id="PF05185"/>
    </source>
</evidence>
<dbReference type="FunCoup" id="A0A2V0PBI1">
    <property type="interactions" value="2092"/>
</dbReference>
<evidence type="ECO:0000256" key="5">
    <source>
        <dbReference type="PIRSR" id="PIRSR015894-1"/>
    </source>
</evidence>
<dbReference type="GO" id="GO:0006355">
    <property type="term" value="P:regulation of DNA-templated transcription"/>
    <property type="evidence" value="ECO:0007669"/>
    <property type="project" value="TreeGrafter"/>
</dbReference>
<feature type="domain" description="PRMT5 oligomerisation" evidence="10">
    <location>
        <begin position="480"/>
        <end position="645"/>
    </location>
</feature>
<dbReference type="Gene3D" id="3.20.20.150">
    <property type="entry name" value="Divalent-metal-dependent TIM barrel enzymes"/>
    <property type="match status" value="1"/>
</dbReference>
<dbReference type="EMBL" id="BDRX01000062">
    <property type="protein sequence ID" value="GBF95253.1"/>
    <property type="molecule type" value="Genomic_DNA"/>
</dbReference>
<proteinExistence type="inferred from homology"/>
<dbReference type="SUPFAM" id="SSF53335">
    <property type="entry name" value="S-adenosyl-L-methionine-dependent methyltransferases"/>
    <property type="match status" value="1"/>
</dbReference>
<dbReference type="GO" id="GO:0005634">
    <property type="term" value="C:nucleus"/>
    <property type="evidence" value="ECO:0007669"/>
    <property type="project" value="TreeGrafter"/>
</dbReference>
<evidence type="ECO:0000256" key="6">
    <source>
        <dbReference type="PIRSR" id="PIRSR015894-2"/>
    </source>
</evidence>
<feature type="region of interest" description="Disordered" evidence="7">
    <location>
        <begin position="160"/>
        <end position="182"/>
    </location>
</feature>
<dbReference type="OrthoDB" id="1368803at2759"/>
<accession>A0A2V0PBI1</accession>
<protein>
    <recommendedName>
        <fullName evidence="4">Protein arginine N-methyltransferase</fullName>
    </recommendedName>
</protein>
<dbReference type="InterPro" id="IPR025799">
    <property type="entry name" value="Arg_MeTrfase"/>
</dbReference>
<dbReference type="GO" id="GO:0016274">
    <property type="term" value="F:protein-arginine N-methyltransferase activity"/>
    <property type="evidence" value="ECO:0007669"/>
    <property type="project" value="InterPro"/>
</dbReference>
<evidence type="ECO:0000313" key="11">
    <source>
        <dbReference type="EMBL" id="GBF95253.1"/>
    </source>
</evidence>
<sequence>MPLGKRTDCGDARFAGVELPFAELLCGFDFVVAPLVDPSHRRPALELPPGEAVQARLRTELMLSSAQWGGQIVGRTSPWIDPDSPDADAAALSARALAQELEWASFLGLQAVLVPAPPRLGAADNFARLLNRTLQNLSHMAVWVQLPLAVPKAAAAAAAAAAEEGGEGGGEEGEGGPPRDPWEDWQRLFSLCERSALLGVALEVGADLPPAPLVRRWLGQPLKALLLPTSVFTTNKRGYPVLSRPHQELAALAFRAGVQLVLTGESRHRVAPAPTQPPPPPLPPAAAAAGGEKAAAAGSGEQEPPHQPQQQQQQPPPAEGFPIVNPGESHPLRPYWEYLAYLFRRGGDPSPHEALEAGYRDYLQAPLQPLADNLESQAYETFEKGGGGGTAAARRLLRVYAVEKNPAAVVHIQAMVAREGWGDVVTIVSADMRTWQAPSPADILVSELLGSFGDNELSPECLDGAQRFLAPGGVSIPRAYTSYLAPVTTAKLHEAVRAYKDLEHWETPYVVKLHRFHTLSPPQPVFTFEHPNRADPTDNGRALTLTFPRRAEDGAGELHGFAGYFEADLYPGVTLSTHPSTHTPSMFSWFPIFFPLREPQLLPAGAAVGVHVARVVGRHRVWYEWAVTSPTPGVVHNPGGRSYWVGL</sequence>
<dbReference type="PANTHER" id="PTHR10738:SF0">
    <property type="entry name" value="PROTEIN ARGININE N-METHYLTRANSFERASE 5"/>
    <property type="match status" value="1"/>
</dbReference>
<gene>
    <name evidence="11" type="ORF">Rsub_08284</name>
</gene>
<feature type="region of interest" description="Disordered" evidence="7">
    <location>
        <begin position="267"/>
        <end position="326"/>
    </location>
</feature>
<feature type="compositionally biased region" description="Pro residues" evidence="7">
    <location>
        <begin position="274"/>
        <end position="284"/>
    </location>
</feature>
<reference evidence="11 12" key="1">
    <citation type="journal article" date="2018" name="Sci. Rep.">
        <title>Raphidocelis subcapitata (=Pseudokirchneriella subcapitata) provides an insight into genome evolution and environmental adaptations in the Sphaeropleales.</title>
        <authorList>
            <person name="Suzuki S."/>
            <person name="Yamaguchi H."/>
            <person name="Nakajima N."/>
            <person name="Kawachi M."/>
        </authorList>
    </citation>
    <scope>NUCLEOTIDE SEQUENCE [LARGE SCALE GENOMIC DNA]</scope>
    <source>
        <strain evidence="11 12">NIES-35</strain>
    </source>
</reference>
<evidence type="ECO:0000259" key="10">
    <source>
        <dbReference type="Pfam" id="PF17286"/>
    </source>
</evidence>
<feature type="compositionally biased region" description="Acidic residues" evidence="7">
    <location>
        <begin position="164"/>
        <end position="174"/>
    </location>
</feature>
<feature type="domain" description="PRMT5 TIM barrel" evidence="9">
    <location>
        <begin position="27"/>
        <end position="344"/>
    </location>
</feature>
<evidence type="ECO:0000256" key="2">
    <source>
        <dbReference type="ARBA" id="ARBA00022679"/>
    </source>
</evidence>
<evidence type="ECO:0000256" key="3">
    <source>
        <dbReference type="ARBA" id="ARBA00022691"/>
    </source>
</evidence>
<feature type="binding site" evidence="6">
    <location>
        <begin position="431"/>
        <end position="432"/>
    </location>
    <ligand>
        <name>S-adenosyl-L-methionine</name>
        <dbReference type="ChEBI" id="CHEBI:59789"/>
    </ligand>
</feature>
<dbReference type="Pfam" id="PF05185">
    <property type="entry name" value="PRMT5"/>
    <property type="match status" value="2"/>
</dbReference>
<keyword evidence="3 4" id="KW-0949">S-adenosyl-L-methionine</keyword>
<feature type="domain" description="PRMT5 arginine-N-methyltransferase" evidence="8">
    <location>
        <begin position="352"/>
        <end position="384"/>
    </location>
</feature>
<dbReference type="InParanoid" id="A0A2V0PBI1"/>
<dbReference type="STRING" id="307507.A0A2V0PBI1"/>
<feature type="binding site" evidence="6">
    <location>
        <position position="403"/>
    </location>
    <ligand>
        <name>S-adenosyl-L-methionine</name>
        <dbReference type="ChEBI" id="CHEBI:59789"/>
    </ligand>
</feature>
<evidence type="ECO:0000259" key="9">
    <source>
        <dbReference type="Pfam" id="PF17285"/>
    </source>
</evidence>
<comment type="similarity">
    <text evidence="4">Belongs to the class I-like SAM-binding methyltransferase superfamily.</text>
</comment>
<dbReference type="Gene3D" id="2.70.160.11">
    <property type="entry name" value="Hnrnp arginine n-methyltransferase1"/>
    <property type="match status" value="1"/>
</dbReference>
<feature type="active site" description="Proton donor/acceptor" evidence="5">
    <location>
        <position position="456"/>
    </location>
</feature>
<comment type="caution">
    <text evidence="11">The sequence shown here is derived from an EMBL/GenBank/DDBJ whole genome shotgun (WGS) entry which is preliminary data.</text>
</comment>
<dbReference type="InterPro" id="IPR029063">
    <property type="entry name" value="SAM-dependent_MTases_sf"/>
</dbReference>
<dbReference type="GO" id="GO:0005829">
    <property type="term" value="C:cytosol"/>
    <property type="evidence" value="ECO:0007669"/>
    <property type="project" value="TreeGrafter"/>
</dbReference>
<dbReference type="AlphaFoldDB" id="A0A2V0PBI1"/>
<dbReference type="Pfam" id="PF17286">
    <property type="entry name" value="PRMT5_C"/>
    <property type="match status" value="1"/>
</dbReference>
<feature type="active site" description="Proton donor/acceptor" evidence="5">
    <location>
        <position position="447"/>
    </location>
</feature>